<dbReference type="HOGENOM" id="CLU_090033_0_0_1"/>
<comment type="similarity">
    <text evidence="1">Belongs to the bacterial ribosomal protein bL28 family.</text>
</comment>
<evidence type="ECO:0000256" key="2">
    <source>
        <dbReference type="ARBA" id="ARBA00022980"/>
    </source>
</evidence>
<dbReference type="CGD" id="CAL0000162853">
    <property type="gene designation" value="Cd36_18600"/>
</dbReference>
<dbReference type="OrthoDB" id="361870at2759"/>
<dbReference type="Gene3D" id="2.30.170.40">
    <property type="entry name" value="Ribosomal protein L28/L24"/>
    <property type="match status" value="1"/>
</dbReference>
<keyword evidence="3" id="KW-0687">Ribonucleoprotein</keyword>
<dbReference type="KEGG" id="cdu:CD36_18600"/>
<evidence type="ECO:0000256" key="1">
    <source>
        <dbReference type="ARBA" id="ARBA00008760"/>
    </source>
</evidence>
<keyword evidence="2 7" id="KW-0689">Ribosomal protein</keyword>
<dbReference type="InterPro" id="IPR026569">
    <property type="entry name" value="Ribosomal_bL28"/>
</dbReference>
<dbReference type="SUPFAM" id="SSF143800">
    <property type="entry name" value="L28p-like"/>
    <property type="match status" value="1"/>
</dbReference>
<evidence type="ECO:0000313" key="8">
    <source>
        <dbReference type="Proteomes" id="UP000002605"/>
    </source>
</evidence>
<evidence type="ECO:0000256" key="4">
    <source>
        <dbReference type="ARBA" id="ARBA00035269"/>
    </source>
</evidence>
<dbReference type="PANTHER" id="PTHR13528:SF2">
    <property type="entry name" value="LARGE RIBOSOMAL SUBUNIT PROTEIN BL28M"/>
    <property type="match status" value="1"/>
</dbReference>
<dbReference type="RefSeq" id="XP_002418340.1">
    <property type="nucleotide sequence ID" value="XM_002418295.1"/>
</dbReference>
<dbReference type="InterPro" id="IPR037147">
    <property type="entry name" value="Ribosomal_bL28_sf"/>
</dbReference>
<dbReference type="GO" id="GO:0005762">
    <property type="term" value="C:mitochondrial large ribosomal subunit"/>
    <property type="evidence" value="ECO:0007669"/>
    <property type="project" value="TreeGrafter"/>
</dbReference>
<evidence type="ECO:0000313" key="7">
    <source>
        <dbReference type="EMBL" id="CAX43640.1"/>
    </source>
</evidence>
<dbReference type="Pfam" id="PF00830">
    <property type="entry name" value="Ribosomal_L28"/>
    <property type="match status" value="1"/>
</dbReference>
<evidence type="ECO:0000313" key="6">
    <source>
        <dbReference type="CGD" id="CAL0000162853"/>
    </source>
</evidence>
<evidence type="ECO:0000256" key="3">
    <source>
        <dbReference type="ARBA" id="ARBA00023274"/>
    </source>
</evidence>
<reference evidence="7 8" key="1">
    <citation type="journal article" date="2009" name="Genome Res.">
        <title>Comparative genomics of the fungal pathogens Candida dubliniensis and Candida albicans.</title>
        <authorList>
            <person name="Jackson A.P."/>
            <person name="Gamble J.A."/>
            <person name="Yeomans T."/>
            <person name="Moran G.P."/>
            <person name="Saunders D."/>
            <person name="Harris D."/>
            <person name="Aslett M."/>
            <person name="Barrell J.F."/>
            <person name="Butler G."/>
            <person name="Citiulo F."/>
            <person name="Coleman D.C."/>
            <person name="de Groot P.W.J."/>
            <person name="Goodwin T.J."/>
            <person name="Quail M.A."/>
            <person name="McQuillan J."/>
            <person name="Munro C.A."/>
            <person name="Pain A."/>
            <person name="Poulter R.T."/>
            <person name="Rajandream M.A."/>
            <person name="Renauld H."/>
            <person name="Spiering M.J."/>
            <person name="Tivey A."/>
            <person name="Gow N.A.R."/>
            <person name="Barrell B."/>
            <person name="Sullivan D.J."/>
            <person name="Berriman M."/>
        </authorList>
    </citation>
    <scope>NUCLEOTIDE SEQUENCE [LARGE SCALE GENOMIC DNA]</scope>
    <source>
        <strain evidence="8">CD36 / ATCC MYA-646 / CBS 7987 / NCPF 3949 / NRRL Y-17841</strain>
    </source>
</reference>
<keyword evidence="8" id="KW-1185">Reference proteome</keyword>
<proteinExistence type="inferred from homology"/>
<gene>
    <name evidence="6" type="ordered locus">Cd36_18600</name>
    <name evidence="7" type="ORF">CD36_18600</name>
</gene>
<dbReference type="GeneID" id="8045893"/>
<dbReference type="InterPro" id="IPR034704">
    <property type="entry name" value="Ribosomal_bL28/bL31-like_sf"/>
</dbReference>
<dbReference type="Proteomes" id="UP000002605">
    <property type="component" value="Chromosome 2"/>
</dbReference>
<dbReference type="PANTHER" id="PTHR13528">
    <property type="entry name" value="39S RIBOSOMAL PROTEIN L28, MITOCHONDRIAL"/>
    <property type="match status" value="1"/>
</dbReference>
<name>B9WB70_CANDC</name>
<organism evidence="7 8">
    <name type="scientific">Candida dubliniensis (strain CD36 / ATCC MYA-646 / CBS 7987 / NCPF 3949 / NRRL Y-17841)</name>
    <name type="common">Yeast</name>
    <dbReference type="NCBI Taxonomy" id="573826"/>
    <lineage>
        <taxon>Eukaryota</taxon>
        <taxon>Fungi</taxon>
        <taxon>Dikarya</taxon>
        <taxon>Ascomycota</taxon>
        <taxon>Saccharomycotina</taxon>
        <taxon>Pichiomycetes</taxon>
        <taxon>Debaryomycetaceae</taxon>
        <taxon>Candida/Lodderomyces clade</taxon>
        <taxon>Candida</taxon>
    </lineage>
</organism>
<protein>
    <recommendedName>
        <fullName evidence="4">Large ribosomal subunit protein bL28m</fullName>
    </recommendedName>
</protein>
<dbReference type="AlphaFoldDB" id="B9WB70"/>
<dbReference type="EMBL" id="FM992689">
    <property type="protein sequence ID" value="CAX43640.1"/>
    <property type="molecule type" value="Genomic_DNA"/>
</dbReference>
<dbReference type="GO" id="GO:0003735">
    <property type="term" value="F:structural constituent of ribosome"/>
    <property type="evidence" value="ECO:0007669"/>
    <property type="project" value="InterPro"/>
</dbReference>
<dbReference type="eggNOG" id="KOG3278">
    <property type="taxonomic scope" value="Eukaryota"/>
</dbReference>
<comment type="function">
    <text evidence="5">Component of the mitochondrial ribosome (mitoribosome), a dedicated translation machinery responsible for the synthesis of mitochondrial genome-encoded proteins, including at least some of the essential transmembrane subunits of the mitochondrial respiratory chain. The mitoribosomes are attached to the mitochondrial inner membrane and translation products are cotranslationally integrated into the membrane.</text>
</comment>
<dbReference type="FunFam" id="2.30.170.40:FF:000003">
    <property type="entry name" value="54S ribosomal protein L24"/>
    <property type="match status" value="1"/>
</dbReference>
<dbReference type="VEuPathDB" id="FungiDB:CD36_18600"/>
<evidence type="ECO:0000256" key="5">
    <source>
        <dbReference type="ARBA" id="ARBA00037226"/>
    </source>
</evidence>
<sequence length="270" mass="32254">MNVFRGLVSIPIPRISCAPQIYSIIRFRQLSTTLPLSTKRTYDKFYKITKQLQPIDKTVYEIGQERPDHIRIPKDLPKFPKYEYEPRFFKRQNRGLYGGLQRKRSKSCSEYLNKTLRVHRPNVQWTKLWSETLNKRLRLRVATRVLKTISKEGGLDQYLLKSTPARVKTMGLKAWQLRYRILQEREQDKRGNITLSDGTTKKIQYINSDGLKFHATKDALLSELYEAVQRDSYYPIKPFHFERDYSWWSYEQIVKKLEQYNWDFTGLATK</sequence>
<accession>B9WB70</accession>